<feature type="region of interest" description="Disordered" evidence="1">
    <location>
        <begin position="424"/>
        <end position="460"/>
    </location>
</feature>
<dbReference type="EMBL" id="LRBV02000006">
    <property type="status" value="NOT_ANNOTATED_CDS"/>
    <property type="molecule type" value="Genomic_DNA"/>
</dbReference>
<feature type="region of interest" description="Disordered" evidence="1">
    <location>
        <begin position="716"/>
        <end position="740"/>
    </location>
</feature>
<evidence type="ECO:0000313" key="4">
    <source>
        <dbReference type="Proteomes" id="UP000594261"/>
    </source>
</evidence>
<dbReference type="InterPro" id="IPR036869">
    <property type="entry name" value="J_dom_sf"/>
</dbReference>
<dbReference type="Pfam" id="PF00226">
    <property type="entry name" value="DnaJ"/>
    <property type="match status" value="1"/>
</dbReference>
<feature type="domain" description="J" evidence="2">
    <location>
        <begin position="67"/>
        <end position="131"/>
    </location>
</feature>
<reference evidence="3" key="2">
    <citation type="submission" date="2021-01" db="UniProtKB">
        <authorList>
            <consortium name="EnsemblPlants"/>
        </authorList>
    </citation>
    <scope>IDENTIFICATION</scope>
</reference>
<dbReference type="SUPFAM" id="SSF46565">
    <property type="entry name" value="Chaperone J-domain"/>
    <property type="match status" value="1"/>
</dbReference>
<gene>
    <name evidence="3" type="primary">LOC115994232</name>
</gene>
<dbReference type="Pfam" id="PF11926">
    <property type="entry name" value="DUF3444"/>
    <property type="match status" value="2"/>
</dbReference>
<feature type="compositionally biased region" description="Basic and acidic residues" evidence="1">
    <location>
        <begin position="427"/>
        <end position="442"/>
    </location>
</feature>
<feature type="compositionally biased region" description="Polar residues" evidence="1">
    <location>
        <begin position="144"/>
        <end position="168"/>
    </location>
</feature>
<evidence type="ECO:0000256" key="1">
    <source>
        <dbReference type="SAM" id="MobiDB-lite"/>
    </source>
</evidence>
<reference evidence="3 4" key="1">
    <citation type="journal article" date="2016" name="G3 (Bethesda)">
        <title>First Draft Assembly and Annotation of the Genome of a California Endemic Oak Quercus lobata Nee (Fagaceae).</title>
        <authorList>
            <person name="Sork V.L."/>
            <person name="Fitz-Gibbon S.T."/>
            <person name="Puiu D."/>
            <person name="Crepeau M."/>
            <person name="Gugger P.F."/>
            <person name="Sherman R."/>
            <person name="Stevens K."/>
            <person name="Langley C.H."/>
            <person name="Pellegrini M."/>
            <person name="Salzberg S.L."/>
        </authorList>
    </citation>
    <scope>NUCLEOTIDE SEQUENCE [LARGE SCALE GENOMIC DNA]</scope>
    <source>
        <strain evidence="3 4">cv. SW786</strain>
    </source>
</reference>
<dbReference type="InParanoid" id="A0A7N2R616"/>
<name>A0A7N2R616_QUELO</name>
<dbReference type="PROSITE" id="PS50076">
    <property type="entry name" value="DNAJ_2"/>
    <property type="match status" value="1"/>
</dbReference>
<dbReference type="RefSeq" id="XP_030974155.1">
    <property type="nucleotide sequence ID" value="XM_031118295.1"/>
</dbReference>
<dbReference type="PANTHER" id="PTHR45089">
    <property type="entry name" value="DNAJ HEAT SHOCK AMINO-TERMINAL DOMAIN PROTEIN-RELATED"/>
    <property type="match status" value="1"/>
</dbReference>
<dbReference type="Gene3D" id="1.10.287.110">
    <property type="entry name" value="DnaJ domain"/>
    <property type="match status" value="1"/>
</dbReference>
<dbReference type="SMART" id="SM00271">
    <property type="entry name" value="DnaJ"/>
    <property type="match status" value="1"/>
</dbReference>
<dbReference type="CDD" id="cd06257">
    <property type="entry name" value="DnaJ"/>
    <property type="match status" value="1"/>
</dbReference>
<dbReference type="PRINTS" id="PR00625">
    <property type="entry name" value="JDOMAIN"/>
</dbReference>
<accession>A0A7N2R616</accession>
<feature type="region of interest" description="Disordered" evidence="1">
    <location>
        <begin position="130"/>
        <end position="182"/>
    </location>
</feature>
<protein>
    <recommendedName>
        <fullName evidence="2">J domain-containing protein</fullName>
    </recommendedName>
</protein>
<dbReference type="OrthoDB" id="10250354at2759"/>
<feature type="compositionally biased region" description="Basic and acidic residues" evidence="1">
    <location>
        <begin position="373"/>
        <end position="387"/>
    </location>
</feature>
<dbReference type="EnsemblPlants" id="QL06p006981:mrna">
    <property type="protein sequence ID" value="QL06p006981:mrna:CDS:1"/>
    <property type="gene ID" value="QL06p006981"/>
</dbReference>
<dbReference type="PANTHER" id="PTHR45089:SF24">
    <property type="entry name" value="DNAJ HEAT SHOCK N-TERMINAL DOMAIN-CONTAINING PROTEIN"/>
    <property type="match status" value="1"/>
</dbReference>
<sequence>MDCNKEEAVRAKGIALKKMESKEFVAARKVIIKAQQLYPDVDNISQMLMVCDVHIAAEQRIYGNEMNWYGILQIEPTADEAMIKKQYRKFALQLHPDKNKFAGAEAAFKLIGEAQRVLLDRDKRAFHDMKRRAPVYKAAPPNRPSQKGSWSSNVGAHNNYRSNVTGSNPQQQKPPQPVPPGHSNVRPTFWTVCPFCSVRYQYYKEVVNRSLRCHSCQKPFIAYDMNVQGPPPTTNNSHAPPTTNSSHAPPATNMSKPVFPQKNDGACKVEVGCQGNVGKVGSGKMNGKKRKQVEESSESFNSKSSTDSEEEDIAVDNDGNIQGGQKFESFRDQNIRRSSRHKQQVSYKENLSDDENTVNSRKKAKRSESSSATKEESGDASIKESSKINKSSHLASNVKEDLKEVKQNENACFEESLSNGNMKAKLSGKETVADDNRKKTSEAYDNSASDSRSDTTLKPEYFQYPDPDFSDFDKDRKQECFAAGQIWAVYDTVEAMPRFYAQIKKVLSPGFKLRITWLEPDPDDEDEIKWFNADLPTSCGKFTKGNTENTEDRLMFSHLISWEKGSRRDSFKVYPRKGEIWGLFKNWDIKWYSDPDQHRKPEYEFVEILSEFSQDVGIRVAYIIKVKGFASLFCRMVKEEMGTFQVPPVELFRFSHRVPSFKMTGEEREGVPKGSFELDPAALPLKIEEFSVPEDVAVEAGANASMFQADVKSSHFESGESSNGIVTEDHSNPPASPSEAIEIPEPEFYDFDAEKSQEKFQIGQIWALYSDEDGLPKYYGMITKIDAGSVFKLHLTWLGSRQLPNNTIQWRDKGMPICCGNFKIKSQSQVYTTTTSFSHRVRSDPAGKRNEYAIFPRKGEVWALYKSWTAEIKCSELESCEYEIVEVVEEEDLHIRVLFLERVDGFNSVFKAQLKEGSEVTIGIPRIELLKFSHQLPAFRLTKEKGGTLRGFWELDPAALPVHYFS</sequence>
<dbReference type="KEGG" id="qlo:115994232"/>
<organism evidence="3 4">
    <name type="scientific">Quercus lobata</name>
    <name type="common">Valley oak</name>
    <dbReference type="NCBI Taxonomy" id="97700"/>
    <lineage>
        <taxon>Eukaryota</taxon>
        <taxon>Viridiplantae</taxon>
        <taxon>Streptophyta</taxon>
        <taxon>Embryophyta</taxon>
        <taxon>Tracheophyta</taxon>
        <taxon>Spermatophyta</taxon>
        <taxon>Magnoliopsida</taxon>
        <taxon>eudicotyledons</taxon>
        <taxon>Gunneridae</taxon>
        <taxon>Pentapetalae</taxon>
        <taxon>rosids</taxon>
        <taxon>fabids</taxon>
        <taxon>Fagales</taxon>
        <taxon>Fagaceae</taxon>
        <taxon>Quercus</taxon>
    </lineage>
</organism>
<evidence type="ECO:0000313" key="3">
    <source>
        <dbReference type="EnsemblPlants" id="QL06p006981:mrna:CDS:1"/>
    </source>
</evidence>
<dbReference type="FunCoup" id="A0A7N2R616">
    <property type="interactions" value="786"/>
</dbReference>
<proteinExistence type="predicted"/>
<evidence type="ECO:0000259" key="2">
    <source>
        <dbReference type="PROSITE" id="PS50076"/>
    </source>
</evidence>
<feature type="region of interest" description="Disordered" evidence="1">
    <location>
        <begin position="278"/>
        <end position="395"/>
    </location>
</feature>
<feature type="compositionally biased region" description="Polar residues" evidence="1">
    <location>
        <begin position="234"/>
        <end position="255"/>
    </location>
</feature>
<dbReference type="OMA" id="CDIHCAS"/>
<dbReference type="GeneID" id="115994232"/>
<dbReference type="Gramene" id="QL06p006981:mrna">
    <property type="protein sequence ID" value="QL06p006981:mrna:CDS:1"/>
    <property type="gene ID" value="QL06p006981"/>
</dbReference>
<dbReference type="Proteomes" id="UP000594261">
    <property type="component" value="Chromosome 6"/>
</dbReference>
<keyword evidence="4" id="KW-1185">Reference proteome</keyword>
<dbReference type="AlphaFoldDB" id="A0A7N2R616"/>
<dbReference type="InterPro" id="IPR001623">
    <property type="entry name" value="DnaJ_domain"/>
</dbReference>
<feature type="region of interest" description="Disordered" evidence="1">
    <location>
        <begin position="227"/>
        <end position="261"/>
    </location>
</feature>
<dbReference type="InterPro" id="IPR024593">
    <property type="entry name" value="DUF3444"/>
</dbReference>